<evidence type="ECO:0000256" key="5">
    <source>
        <dbReference type="ARBA" id="ARBA00022475"/>
    </source>
</evidence>
<dbReference type="GO" id="GO:0052861">
    <property type="term" value="F:endo-1,3(4)-beta-glucanase activity"/>
    <property type="evidence" value="ECO:0007669"/>
    <property type="project" value="UniProtKB-EC"/>
</dbReference>
<keyword evidence="8" id="KW-0119">Carbohydrate metabolism</keyword>
<keyword evidence="7" id="KW-0378">Hydrolase</keyword>
<dbReference type="OrthoDB" id="192832at2759"/>
<name>A1CIQ8_ASPCL</name>
<evidence type="ECO:0000256" key="3">
    <source>
        <dbReference type="ARBA" id="ARBA00006865"/>
    </source>
</evidence>
<sequence length="388" mass="43963">MAEHNISYPETAHVTVHKLHKAETIEPSQEIYTYQPPAQQSRSARRPCWKPRKGRKRMIVIALVVTLVTFFLSLIAGPTLGYIYSQYPDYGHIDYVLVDEFSRHPFFDNFWYFTDEDPTLGFVEYVNQTTAETMSLTQATESSVIIRVDNKTSHAPRGRKSVRLESRKTYHSGLFLFDIIHTPYGCGTWPALWLADTYNWPLNGEIDVLETTNGGTEGNTVTLHTTQGCSVKGRRKQTGKALHSTCDDQHGTVGCDVQAPPATYGPEFNENGGGVYAVELQHAGIRVWMFPRSSIPEDLVKPHYSPDPSSWGTPLADFPSTNCFTPQYFRNQSIIINIDLCGEMGAQPEVYSDLYNCPATCEEYVSGNAREFSEAYWEFGWFRVYQSR</sequence>
<evidence type="ECO:0000256" key="11">
    <source>
        <dbReference type="ARBA" id="ARBA00023295"/>
    </source>
</evidence>
<dbReference type="FunFam" id="2.60.120.200:FF:000114">
    <property type="entry name" value="Probable endo-1,3(4)-beta-glucanase NFIA_089530"/>
    <property type="match status" value="1"/>
</dbReference>
<reference evidence="15 16" key="1">
    <citation type="journal article" date="2008" name="PLoS Genet.">
        <title>Genomic islands in the pathogenic filamentous fungus Aspergillus fumigatus.</title>
        <authorList>
            <person name="Fedorova N.D."/>
            <person name="Khaldi N."/>
            <person name="Joardar V.S."/>
            <person name="Maiti R."/>
            <person name="Amedeo P."/>
            <person name="Anderson M.J."/>
            <person name="Crabtree J."/>
            <person name="Silva J.C."/>
            <person name="Badger J.H."/>
            <person name="Albarraq A."/>
            <person name="Angiuoli S."/>
            <person name="Bussey H."/>
            <person name="Bowyer P."/>
            <person name="Cotty P.J."/>
            <person name="Dyer P.S."/>
            <person name="Egan A."/>
            <person name="Galens K."/>
            <person name="Fraser-Liggett C.M."/>
            <person name="Haas B.J."/>
            <person name="Inman J.M."/>
            <person name="Kent R."/>
            <person name="Lemieux S."/>
            <person name="Malavazi I."/>
            <person name="Orvis J."/>
            <person name="Roemer T."/>
            <person name="Ronning C.M."/>
            <person name="Sundaram J.P."/>
            <person name="Sutton G."/>
            <person name="Turner G."/>
            <person name="Venter J.C."/>
            <person name="White O.R."/>
            <person name="Whitty B.R."/>
            <person name="Youngman P."/>
            <person name="Wolfe K.H."/>
            <person name="Goldman G.H."/>
            <person name="Wortman J.R."/>
            <person name="Jiang B."/>
            <person name="Denning D.W."/>
            <person name="Nierman W.C."/>
        </authorList>
    </citation>
    <scope>NUCLEOTIDE SEQUENCE [LARGE SCALE GENOMIC DNA]</scope>
    <source>
        <strain evidence="16">ATCC 1007 / CBS 513.65 / DSM 816 / NCTC 3887 / NRRL 1</strain>
    </source>
</reference>
<keyword evidence="6" id="KW-0325">Glycoprotein</keyword>
<proteinExistence type="inferred from homology"/>
<evidence type="ECO:0000256" key="4">
    <source>
        <dbReference type="ARBA" id="ARBA00012599"/>
    </source>
</evidence>
<accession>A1CIQ8</accession>
<dbReference type="SUPFAM" id="SSF49899">
    <property type="entry name" value="Concanavalin A-like lectins/glucanases"/>
    <property type="match status" value="1"/>
</dbReference>
<keyword evidence="13" id="KW-0812">Transmembrane</keyword>
<dbReference type="RefSeq" id="XP_001272189.1">
    <property type="nucleotide sequence ID" value="XM_001272188.1"/>
</dbReference>
<gene>
    <name evidence="15" type="ORF">ACLA_052360</name>
</gene>
<keyword evidence="8" id="KW-0136">Cellulose degradation</keyword>
<dbReference type="Pfam" id="PF26113">
    <property type="entry name" value="GH16_XgeA"/>
    <property type="match status" value="1"/>
</dbReference>
<comment type="function">
    <text evidence="12">Mixed-linked glucanase involved in the degradation of complex natural cellulosic substrates.</text>
</comment>
<dbReference type="Gene3D" id="2.60.120.200">
    <property type="match status" value="1"/>
</dbReference>
<evidence type="ECO:0000256" key="1">
    <source>
        <dbReference type="ARBA" id="ARBA00000124"/>
    </source>
</evidence>
<evidence type="ECO:0000256" key="6">
    <source>
        <dbReference type="ARBA" id="ARBA00022622"/>
    </source>
</evidence>
<evidence type="ECO:0000256" key="2">
    <source>
        <dbReference type="ARBA" id="ARBA00004609"/>
    </source>
</evidence>
<dbReference type="PANTHER" id="PTHR10963:SF42">
    <property type="entry name" value="PUTATIVE (AFU_ORTHOLOGUE AFUA_5G02280)-RELATED"/>
    <property type="match status" value="1"/>
</dbReference>
<evidence type="ECO:0000256" key="8">
    <source>
        <dbReference type="ARBA" id="ARBA00023001"/>
    </source>
</evidence>
<evidence type="ECO:0000256" key="9">
    <source>
        <dbReference type="ARBA" id="ARBA00023136"/>
    </source>
</evidence>
<evidence type="ECO:0000313" key="16">
    <source>
        <dbReference type="Proteomes" id="UP000006701"/>
    </source>
</evidence>
<keyword evidence="16" id="KW-1185">Reference proteome</keyword>
<feature type="transmembrane region" description="Helical" evidence="13">
    <location>
        <begin position="59"/>
        <end position="84"/>
    </location>
</feature>
<evidence type="ECO:0000256" key="12">
    <source>
        <dbReference type="ARBA" id="ARBA00057650"/>
    </source>
</evidence>
<dbReference type="InterPro" id="IPR000757">
    <property type="entry name" value="Beta-glucanase-like"/>
</dbReference>
<evidence type="ECO:0000256" key="13">
    <source>
        <dbReference type="SAM" id="Phobius"/>
    </source>
</evidence>
<keyword evidence="5" id="KW-1003">Cell membrane</keyword>
<keyword evidence="11" id="KW-0326">Glycosidase</keyword>
<organism evidence="15 16">
    <name type="scientific">Aspergillus clavatus (strain ATCC 1007 / CBS 513.65 / DSM 816 / NCTC 3887 / NRRL 1 / QM 1276 / 107)</name>
    <dbReference type="NCBI Taxonomy" id="344612"/>
    <lineage>
        <taxon>Eukaryota</taxon>
        <taxon>Fungi</taxon>
        <taxon>Dikarya</taxon>
        <taxon>Ascomycota</taxon>
        <taxon>Pezizomycotina</taxon>
        <taxon>Eurotiomycetes</taxon>
        <taxon>Eurotiomycetidae</taxon>
        <taxon>Eurotiales</taxon>
        <taxon>Aspergillaceae</taxon>
        <taxon>Aspergillus</taxon>
        <taxon>Aspergillus subgen. Fumigati</taxon>
    </lineage>
</organism>
<comment type="similarity">
    <text evidence="3">Belongs to the glycosyl hydrolase 16 family.</text>
</comment>
<evidence type="ECO:0000313" key="15">
    <source>
        <dbReference type="EMBL" id="EAW10763.1"/>
    </source>
</evidence>
<protein>
    <recommendedName>
        <fullName evidence="4">endo-1,3(4)-beta-glucanase</fullName>
        <ecNumber evidence="4">3.2.1.6</ecNumber>
    </recommendedName>
</protein>
<keyword evidence="8" id="KW-0624">Polysaccharide degradation</keyword>
<dbReference type="GO" id="GO:0005886">
    <property type="term" value="C:plasma membrane"/>
    <property type="evidence" value="ECO:0007669"/>
    <property type="project" value="UniProtKB-SubCell"/>
</dbReference>
<dbReference type="PROSITE" id="PS51762">
    <property type="entry name" value="GH16_2"/>
    <property type="match status" value="1"/>
</dbReference>
<dbReference type="GO" id="GO:0030245">
    <property type="term" value="P:cellulose catabolic process"/>
    <property type="evidence" value="ECO:0007669"/>
    <property type="project" value="UniProtKB-KW"/>
</dbReference>
<comment type="subcellular location">
    <subcellularLocation>
        <location evidence="2">Cell membrane</location>
        <topology evidence="2">Lipid-anchor</topology>
        <topology evidence="2">GPI-anchor</topology>
    </subcellularLocation>
</comment>
<keyword evidence="13" id="KW-1133">Transmembrane helix</keyword>
<dbReference type="PANTHER" id="PTHR10963">
    <property type="entry name" value="GLYCOSYL HYDROLASE-RELATED"/>
    <property type="match status" value="1"/>
</dbReference>
<dbReference type="AlphaFoldDB" id="A1CIQ8"/>
<dbReference type="Proteomes" id="UP000006701">
    <property type="component" value="Unassembled WGS sequence"/>
</dbReference>
<dbReference type="VEuPathDB" id="FungiDB:ACLA_052360"/>
<dbReference type="STRING" id="344612.A1CIQ8"/>
<evidence type="ECO:0000256" key="10">
    <source>
        <dbReference type="ARBA" id="ARBA00023288"/>
    </source>
</evidence>
<dbReference type="CDD" id="cd02181">
    <property type="entry name" value="GH16_fungal_Lam16A_glucanase"/>
    <property type="match status" value="1"/>
</dbReference>
<dbReference type="KEGG" id="act:ACLA_052360"/>
<keyword evidence="6" id="KW-0336">GPI-anchor</keyword>
<dbReference type="GO" id="GO:0098552">
    <property type="term" value="C:side of membrane"/>
    <property type="evidence" value="ECO:0007669"/>
    <property type="project" value="UniProtKB-KW"/>
</dbReference>
<dbReference type="InterPro" id="IPR013320">
    <property type="entry name" value="ConA-like_dom_sf"/>
</dbReference>
<keyword evidence="10" id="KW-0449">Lipoprotein</keyword>
<dbReference type="eggNOG" id="ENOG502QUM3">
    <property type="taxonomic scope" value="Eukaryota"/>
</dbReference>
<dbReference type="GeneID" id="4703646"/>
<dbReference type="OMA" id="IVNIDVC"/>
<evidence type="ECO:0000256" key="7">
    <source>
        <dbReference type="ARBA" id="ARBA00022801"/>
    </source>
</evidence>
<dbReference type="InterPro" id="IPR050546">
    <property type="entry name" value="Glycosyl_Hydrlase_16"/>
</dbReference>
<dbReference type="HOGENOM" id="CLU_016972_1_0_1"/>
<evidence type="ECO:0000259" key="14">
    <source>
        <dbReference type="PROSITE" id="PS51762"/>
    </source>
</evidence>
<feature type="domain" description="GH16" evidence="14">
    <location>
        <begin position="88"/>
        <end position="388"/>
    </location>
</feature>
<comment type="catalytic activity">
    <reaction evidence="1">
        <text>Endohydrolysis of (1-&gt;3)- or (1-&gt;4)-linkages in beta-D-glucans when the glucose residue whose reducing group is involved in the linkage to be hydrolyzed is itself substituted at C-3.</text>
        <dbReference type="EC" id="3.2.1.6"/>
    </reaction>
</comment>
<keyword evidence="9 13" id="KW-0472">Membrane</keyword>
<dbReference type="EMBL" id="DS027054">
    <property type="protein sequence ID" value="EAW10763.1"/>
    <property type="molecule type" value="Genomic_DNA"/>
</dbReference>
<dbReference type="EC" id="3.2.1.6" evidence="4"/>